<organism evidence="2 3">
    <name type="scientific">Edaphochlamys debaryana</name>
    <dbReference type="NCBI Taxonomy" id="47281"/>
    <lineage>
        <taxon>Eukaryota</taxon>
        <taxon>Viridiplantae</taxon>
        <taxon>Chlorophyta</taxon>
        <taxon>core chlorophytes</taxon>
        <taxon>Chlorophyceae</taxon>
        <taxon>CS clade</taxon>
        <taxon>Chlamydomonadales</taxon>
        <taxon>Chlamydomonadales incertae sedis</taxon>
        <taxon>Edaphochlamys</taxon>
    </lineage>
</organism>
<evidence type="ECO:0000256" key="1">
    <source>
        <dbReference type="SAM" id="MobiDB-lite"/>
    </source>
</evidence>
<evidence type="ECO:0000313" key="3">
    <source>
        <dbReference type="Proteomes" id="UP000612055"/>
    </source>
</evidence>
<sequence length="279" mass="29352">MAYHPSADIIFVFSARNDASLDLHGYVCGSAYNLGNHKEPARESFQAVKKDLDSLNSVLHSCGMTQDLQTAAQAVLDAAPAEAAVPLPAAGPVADGAGPLPAVPNNADAPVAVAEVMPAAGPAADGTGAMPAALNNEDAAPAVAAQPLPALPPASPVFKQAYVLAKRGPHGRRASIGSEHFWVTENGCFERKTDSKVHIPKRKKGNGGKPCKVLKLKGVDKSKEVSLPHTVAMFFSEGGDKLWKHPKRYCLALKNEKARGKKKYAASNLEVRPRKKGGE</sequence>
<feature type="region of interest" description="Disordered" evidence="1">
    <location>
        <begin position="258"/>
        <end position="279"/>
    </location>
</feature>
<comment type="caution">
    <text evidence="2">The sequence shown here is derived from an EMBL/GenBank/DDBJ whole genome shotgun (WGS) entry which is preliminary data.</text>
</comment>
<gene>
    <name evidence="2" type="ORF">HYH03_012995</name>
</gene>
<name>A0A835XQZ3_9CHLO</name>
<dbReference type="Proteomes" id="UP000612055">
    <property type="component" value="Unassembled WGS sequence"/>
</dbReference>
<dbReference type="AlphaFoldDB" id="A0A835XQZ3"/>
<keyword evidence="3" id="KW-1185">Reference proteome</keyword>
<accession>A0A835XQZ3</accession>
<protein>
    <submittedName>
        <fullName evidence="2">Uncharacterized protein</fullName>
    </submittedName>
</protein>
<reference evidence="2" key="1">
    <citation type="journal article" date="2020" name="bioRxiv">
        <title>Comparative genomics of Chlamydomonas.</title>
        <authorList>
            <person name="Craig R.J."/>
            <person name="Hasan A.R."/>
            <person name="Ness R.W."/>
            <person name="Keightley P.D."/>
        </authorList>
    </citation>
    <scope>NUCLEOTIDE SEQUENCE</scope>
    <source>
        <strain evidence="2">CCAP 11/70</strain>
    </source>
</reference>
<proteinExistence type="predicted"/>
<evidence type="ECO:0000313" key="2">
    <source>
        <dbReference type="EMBL" id="KAG2488491.1"/>
    </source>
</evidence>
<dbReference type="EMBL" id="JAEHOE010000083">
    <property type="protein sequence ID" value="KAG2488491.1"/>
    <property type="molecule type" value="Genomic_DNA"/>
</dbReference>